<keyword evidence="4" id="KW-0378">Hydrolase</keyword>
<comment type="cofactor">
    <cofactor evidence="8">
        <name>Mg(2+)</name>
        <dbReference type="ChEBI" id="CHEBI:18420"/>
    </cofactor>
    <text evidence="8">Binds 1 Mg(2+) ion.</text>
</comment>
<keyword evidence="11" id="KW-1185">Reference proteome</keyword>
<dbReference type="SMART" id="SM00098">
    <property type="entry name" value="alkPPc"/>
    <property type="match status" value="1"/>
</dbReference>
<dbReference type="PANTHER" id="PTHR11596:SF5">
    <property type="entry name" value="ALKALINE PHOSPHATASE"/>
    <property type="match status" value="1"/>
</dbReference>
<dbReference type="InterPro" id="IPR017850">
    <property type="entry name" value="Alkaline_phosphatase_core_sf"/>
</dbReference>
<dbReference type="HOGENOM" id="CLU_008539_6_2_0"/>
<organism evidence="10 11">
    <name type="scientific">Aminobacterium colombiense (strain DSM 12261 / ALA-1)</name>
    <dbReference type="NCBI Taxonomy" id="572547"/>
    <lineage>
        <taxon>Bacteria</taxon>
        <taxon>Thermotogati</taxon>
        <taxon>Synergistota</taxon>
        <taxon>Synergistia</taxon>
        <taxon>Synergistales</taxon>
        <taxon>Aminobacteriaceae</taxon>
        <taxon>Aminobacterium</taxon>
    </lineage>
</organism>
<dbReference type="Gene3D" id="3.40.720.10">
    <property type="entry name" value="Alkaline Phosphatase, subunit A"/>
    <property type="match status" value="1"/>
</dbReference>
<name>D5EGY2_AMICL</name>
<feature type="binding site" evidence="8">
    <location>
        <position position="285"/>
    </location>
    <ligand>
        <name>Zn(2+)</name>
        <dbReference type="ChEBI" id="CHEBI:29105"/>
        <label>2</label>
    </ligand>
</feature>
<evidence type="ECO:0000256" key="3">
    <source>
        <dbReference type="ARBA" id="ARBA00022723"/>
    </source>
</evidence>
<evidence type="ECO:0000256" key="6">
    <source>
        <dbReference type="ARBA" id="ARBA00022842"/>
    </source>
</evidence>
<feature type="binding site" evidence="8">
    <location>
        <position position="436"/>
    </location>
    <ligand>
        <name>Zn(2+)</name>
        <dbReference type="ChEBI" id="CHEBI:29105"/>
        <label>2</label>
    </ligand>
</feature>
<dbReference type="RefSeq" id="WP_013049076.1">
    <property type="nucleotide sequence ID" value="NC_014011.1"/>
</dbReference>
<feature type="binding site" evidence="8">
    <location>
        <position position="325"/>
    </location>
    <ligand>
        <name>Zn(2+)</name>
        <dbReference type="ChEBI" id="CHEBI:29105"/>
        <label>2</label>
    </ligand>
</feature>
<dbReference type="AlphaFoldDB" id="D5EGY2"/>
<reference evidence="10 11" key="1">
    <citation type="journal article" date="2010" name="Stand. Genomic Sci.">
        <title>Complete genome sequence of Aminobacterium colombiense type strain (ALA-1).</title>
        <authorList>
            <person name="Chertkov O."/>
            <person name="Sikorski J."/>
            <person name="Brambilla E."/>
            <person name="Lapidus A."/>
            <person name="Copeland A."/>
            <person name="Glavina Del Rio T."/>
            <person name="Nolan M."/>
            <person name="Lucas S."/>
            <person name="Tice H."/>
            <person name="Cheng J.F."/>
            <person name="Han C."/>
            <person name="Detter J.C."/>
            <person name="Bruce D."/>
            <person name="Tapia R."/>
            <person name="Goodwin L."/>
            <person name="Pitluck S."/>
            <person name="Liolios K."/>
            <person name="Ivanova N."/>
            <person name="Mavromatis K."/>
            <person name="Ovchinnikova G."/>
            <person name="Pati A."/>
            <person name="Chen A."/>
            <person name="Palaniappan K."/>
            <person name="Land M."/>
            <person name="Hauser L."/>
            <person name="Chang Y.J."/>
            <person name="Jeffries C.D."/>
            <person name="Spring S."/>
            <person name="Rohde M."/>
            <person name="Goker M."/>
            <person name="Bristow J."/>
            <person name="Eisen J.A."/>
            <person name="Markowitz V."/>
            <person name="Hugenholtz P."/>
            <person name="Kyrpides N.C."/>
            <person name="Klenk H.P."/>
        </authorList>
    </citation>
    <scope>NUCLEOTIDE SEQUENCE [LARGE SCALE GENOMIC DNA]</scope>
    <source>
        <strain evidence="11">DSM 12261 / ALA-1</strain>
    </source>
</reference>
<dbReference type="Gene3D" id="1.10.1200.140">
    <property type="entry name" value="Alkaline phosphatase, crown domain"/>
    <property type="match status" value="1"/>
</dbReference>
<feature type="active site" description="Phosphoserine intermediate" evidence="7">
    <location>
        <position position="90"/>
    </location>
</feature>
<protein>
    <submittedName>
        <fullName evidence="10">Alkaline phosphatase</fullName>
    </submittedName>
</protein>
<comment type="cofactor">
    <cofactor evidence="8">
        <name>Zn(2+)</name>
        <dbReference type="ChEBI" id="CHEBI:29105"/>
    </cofactor>
    <text evidence="8">Binds 2 Zn(2+) ions.</text>
</comment>
<gene>
    <name evidence="10" type="ordered locus">Amico_1698</name>
</gene>
<evidence type="ECO:0000256" key="1">
    <source>
        <dbReference type="ARBA" id="ARBA00005984"/>
    </source>
</evidence>
<dbReference type="InterPro" id="IPR018299">
    <property type="entry name" value="Alkaline_phosphatase_AS"/>
</dbReference>
<keyword evidence="2" id="KW-0597">Phosphoprotein</keyword>
<sequence>MLRKFFSRKLAVIALALFLGLIGGVNSASAHAPRYVFYFIGDGMGAAQRQAAEYYLRAETGVKDIKLRMNQFPVAGINTTYSADSLVTDSAAAGTALAAGYKTNNGIIAQLPDGTNVKSLVEAAEEKGMGTGLVTTTRITHATPAVFASHNSNRDAENEIALDYLDSGVDFFAGGGYRHFVPQNWDGGKSKRKDDLNIAEKFKGQGYHIFLTEKDTQKFRNYKPSGQEKVFAAFTYSHLPYELDRENDHTPSLAELTAKGIEVLEKYKEGFFLMVEGGRIDHACHAHDPAGSIHDTLAFDKALDEAYSFYQKYPDETLIVVVADHETGGFGLGFGDNYFLKMDQLFKAKVTTADVLNEGVGKYDKDRKKFFDFIATNLGLDNLSLDEKIKIEQAMDLIDGSQKDAIATYAGYDPAAITVTHIMSERANMFWTTYAHSGTTVPLSAIGVGAEALGGFKDNTEVARTLFSILEFKPTEVAFTHPTSLPKVINY</sequence>
<dbReference type="OrthoDB" id="9794455at2"/>
<feature type="binding site" evidence="8">
    <location>
        <position position="324"/>
    </location>
    <ligand>
        <name>Zn(2+)</name>
        <dbReference type="ChEBI" id="CHEBI:29105"/>
        <label>2</label>
    </ligand>
</feature>
<feature type="binding site" evidence="8">
    <location>
        <position position="143"/>
    </location>
    <ligand>
        <name>Mg(2+)</name>
        <dbReference type="ChEBI" id="CHEBI:18420"/>
    </ligand>
</feature>
<dbReference type="InterPro" id="IPR001952">
    <property type="entry name" value="Alkaline_phosphatase"/>
</dbReference>
<evidence type="ECO:0000256" key="8">
    <source>
        <dbReference type="PIRSR" id="PIRSR601952-2"/>
    </source>
</evidence>
<proteinExistence type="inferred from homology"/>
<evidence type="ECO:0000256" key="4">
    <source>
        <dbReference type="ARBA" id="ARBA00022801"/>
    </source>
</evidence>
<dbReference type="Proteomes" id="UP000002366">
    <property type="component" value="Chromosome"/>
</dbReference>
<dbReference type="GO" id="GO:0004035">
    <property type="term" value="F:alkaline phosphatase activity"/>
    <property type="evidence" value="ECO:0007669"/>
    <property type="project" value="TreeGrafter"/>
</dbReference>
<dbReference type="GO" id="GO:0046872">
    <property type="term" value="F:metal ion binding"/>
    <property type="evidence" value="ECO:0007669"/>
    <property type="project" value="UniProtKB-KW"/>
</dbReference>
<dbReference type="eggNOG" id="COG1785">
    <property type="taxonomic scope" value="Bacteria"/>
</dbReference>
<feature type="binding site" evidence="8">
    <location>
        <position position="42"/>
    </location>
    <ligand>
        <name>Zn(2+)</name>
        <dbReference type="ChEBI" id="CHEBI:29105"/>
        <label>2</label>
    </ligand>
</feature>
<dbReference type="InterPro" id="IPR042085">
    <property type="entry name" value="Ap_crown"/>
</dbReference>
<comment type="similarity">
    <text evidence="1 9">Belongs to the alkaline phosphatase family.</text>
</comment>
<dbReference type="STRING" id="572547.Amico_1698"/>
<feature type="binding site" evidence="8">
    <location>
        <position position="276"/>
    </location>
    <ligand>
        <name>Mg(2+)</name>
        <dbReference type="ChEBI" id="CHEBI:18420"/>
    </ligand>
</feature>
<dbReference type="EMBL" id="CP001997">
    <property type="protein sequence ID" value="ADE57814.1"/>
    <property type="molecule type" value="Genomic_DNA"/>
</dbReference>
<dbReference type="SUPFAM" id="SSF53649">
    <property type="entry name" value="Alkaline phosphatase-like"/>
    <property type="match status" value="1"/>
</dbReference>
<dbReference type="PROSITE" id="PS00123">
    <property type="entry name" value="ALKALINE_PHOSPHATASE"/>
    <property type="match status" value="1"/>
</dbReference>
<dbReference type="Pfam" id="PF00245">
    <property type="entry name" value="Alk_phosphatase"/>
    <property type="match status" value="1"/>
</dbReference>
<keyword evidence="6 8" id="KW-0460">Magnesium</keyword>
<evidence type="ECO:0000313" key="11">
    <source>
        <dbReference type="Proteomes" id="UP000002366"/>
    </source>
</evidence>
<evidence type="ECO:0000256" key="5">
    <source>
        <dbReference type="ARBA" id="ARBA00022833"/>
    </source>
</evidence>
<accession>D5EGY2</accession>
<evidence type="ECO:0000313" key="10">
    <source>
        <dbReference type="EMBL" id="ADE57814.1"/>
    </source>
</evidence>
<keyword evidence="5 8" id="KW-0862">Zinc</keyword>
<evidence type="ECO:0000256" key="2">
    <source>
        <dbReference type="ARBA" id="ARBA00022553"/>
    </source>
</evidence>
<dbReference type="KEGG" id="aco:Amico_1698"/>
<dbReference type="PANTHER" id="PTHR11596">
    <property type="entry name" value="ALKALINE PHOSPHATASE"/>
    <property type="match status" value="1"/>
</dbReference>
<dbReference type="PRINTS" id="PR00113">
    <property type="entry name" value="ALKPHPHTASE"/>
</dbReference>
<evidence type="ECO:0000256" key="7">
    <source>
        <dbReference type="PIRSR" id="PIRSR601952-1"/>
    </source>
</evidence>
<feature type="binding site" evidence="8">
    <location>
        <position position="281"/>
    </location>
    <ligand>
        <name>Zn(2+)</name>
        <dbReference type="ChEBI" id="CHEBI:29105"/>
        <label>2</label>
    </ligand>
</feature>
<feature type="binding site" evidence="8">
    <location>
        <position position="42"/>
    </location>
    <ligand>
        <name>Mg(2+)</name>
        <dbReference type="ChEBI" id="CHEBI:18420"/>
    </ligand>
</feature>
<evidence type="ECO:0000256" key="9">
    <source>
        <dbReference type="RuleBase" id="RU003946"/>
    </source>
</evidence>
<feature type="binding site" evidence="8">
    <location>
        <position position="141"/>
    </location>
    <ligand>
        <name>Mg(2+)</name>
        <dbReference type="ChEBI" id="CHEBI:18420"/>
    </ligand>
</feature>
<dbReference type="CDD" id="cd16012">
    <property type="entry name" value="ALP"/>
    <property type="match status" value="1"/>
</dbReference>
<keyword evidence="3 8" id="KW-0479">Metal-binding</keyword>